<comment type="caution">
    <text evidence="2">The sequence shown here is derived from an EMBL/GenBank/DDBJ whole genome shotgun (WGS) entry which is preliminary data.</text>
</comment>
<evidence type="ECO:0000313" key="2">
    <source>
        <dbReference type="EMBL" id="KAK7263164.1"/>
    </source>
</evidence>
<accession>A0AAN9EU38</accession>
<organism evidence="2 3">
    <name type="scientific">Clitoria ternatea</name>
    <name type="common">Butterfly pea</name>
    <dbReference type="NCBI Taxonomy" id="43366"/>
    <lineage>
        <taxon>Eukaryota</taxon>
        <taxon>Viridiplantae</taxon>
        <taxon>Streptophyta</taxon>
        <taxon>Embryophyta</taxon>
        <taxon>Tracheophyta</taxon>
        <taxon>Spermatophyta</taxon>
        <taxon>Magnoliopsida</taxon>
        <taxon>eudicotyledons</taxon>
        <taxon>Gunneridae</taxon>
        <taxon>Pentapetalae</taxon>
        <taxon>rosids</taxon>
        <taxon>fabids</taxon>
        <taxon>Fabales</taxon>
        <taxon>Fabaceae</taxon>
        <taxon>Papilionoideae</taxon>
        <taxon>50 kb inversion clade</taxon>
        <taxon>NPAAA clade</taxon>
        <taxon>indigoferoid/millettioid clade</taxon>
        <taxon>Phaseoleae</taxon>
        <taxon>Clitoria</taxon>
    </lineage>
</organism>
<evidence type="ECO:0000256" key="1">
    <source>
        <dbReference type="SAM" id="MobiDB-lite"/>
    </source>
</evidence>
<dbReference type="AlphaFoldDB" id="A0AAN9EU38"/>
<sequence>MTTFYHVGGGQKRKVNRGGGGGYFGERKGNENNSSKRKLFPEKSNPRVREEGHLCLFRSPSDQYPSYAVPRIYDPFLHYLSHSPQTARVTPTSLLMSLFSRLC</sequence>
<name>A0AAN9EU38_CLITE</name>
<dbReference type="Proteomes" id="UP001359559">
    <property type="component" value="Unassembled WGS sequence"/>
</dbReference>
<evidence type="ECO:0000313" key="3">
    <source>
        <dbReference type="Proteomes" id="UP001359559"/>
    </source>
</evidence>
<feature type="region of interest" description="Disordered" evidence="1">
    <location>
        <begin position="1"/>
        <end position="46"/>
    </location>
</feature>
<keyword evidence="3" id="KW-1185">Reference proteome</keyword>
<gene>
    <name evidence="2" type="ORF">RJT34_30749</name>
</gene>
<reference evidence="2 3" key="1">
    <citation type="submission" date="2024-01" db="EMBL/GenBank/DDBJ databases">
        <title>The genomes of 5 underutilized Papilionoideae crops provide insights into root nodulation and disease resistance.</title>
        <authorList>
            <person name="Yuan L."/>
        </authorList>
    </citation>
    <scope>NUCLEOTIDE SEQUENCE [LARGE SCALE GENOMIC DNA]</scope>
    <source>
        <strain evidence="2">LY-2023</strain>
        <tissue evidence="2">Leaf</tissue>
    </source>
</reference>
<proteinExistence type="predicted"/>
<dbReference type="EMBL" id="JAYKXN010000008">
    <property type="protein sequence ID" value="KAK7263164.1"/>
    <property type="molecule type" value="Genomic_DNA"/>
</dbReference>
<protein>
    <submittedName>
        <fullName evidence="2">Uncharacterized protein</fullName>
    </submittedName>
</protein>